<keyword evidence="4" id="KW-0378">Hydrolase</keyword>
<evidence type="ECO:0000313" key="4">
    <source>
        <dbReference type="EMBL" id="MBA5246341.1"/>
    </source>
</evidence>
<keyword evidence="4" id="KW-0540">Nuclease</keyword>
<feature type="transmembrane region" description="Helical" evidence="2">
    <location>
        <begin position="58"/>
        <end position="78"/>
    </location>
</feature>
<proteinExistence type="predicted"/>
<evidence type="ECO:0000256" key="1">
    <source>
        <dbReference type="SAM" id="MobiDB-lite"/>
    </source>
</evidence>
<feature type="compositionally biased region" description="Basic and acidic residues" evidence="1">
    <location>
        <begin position="346"/>
        <end position="363"/>
    </location>
</feature>
<gene>
    <name evidence="5" type="ORF">H1R16_11390</name>
    <name evidence="4" type="ORF">H2507_04075</name>
</gene>
<feature type="transmembrane region" description="Helical" evidence="2">
    <location>
        <begin position="33"/>
        <end position="52"/>
    </location>
</feature>
<keyword evidence="2" id="KW-1133">Transmembrane helix</keyword>
<organism evidence="5 6">
    <name type="scientific">Marnyiella aurantia</name>
    <dbReference type="NCBI Taxonomy" id="2758037"/>
    <lineage>
        <taxon>Bacteria</taxon>
        <taxon>Pseudomonadati</taxon>
        <taxon>Bacteroidota</taxon>
        <taxon>Flavobacteriia</taxon>
        <taxon>Flavobacteriales</taxon>
        <taxon>Weeksellaceae</taxon>
        <taxon>Marnyiella</taxon>
    </lineage>
</organism>
<feature type="domain" description="Endonuclease/exonuclease/phosphatase" evidence="3">
    <location>
        <begin position="102"/>
        <end position="309"/>
    </location>
</feature>
<keyword evidence="4" id="KW-0269">Exonuclease</keyword>
<keyword evidence="7" id="KW-1185">Reference proteome</keyword>
<evidence type="ECO:0000256" key="2">
    <source>
        <dbReference type="SAM" id="Phobius"/>
    </source>
</evidence>
<dbReference type="Proteomes" id="UP000515349">
    <property type="component" value="Chromosome"/>
</dbReference>
<dbReference type="GO" id="GO:0004519">
    <property type="term" value="F:endonuclease activity"/>
    <property type="evidence" value="ECO:0007669"/>
    <property type="project" value="UniProtKB-KW"/>
</dbReference>
<feature type="region of interest" description="Disordered" evidence="1">
    <location>
        <begin position="344"/>
        <end position="363"/>
    </location>
</feature>
<dbReference type="Gene3D" id="3.60.10.10">
    <property type="entry name" value="Endonuclease/exonuclease/phosphatase"/>
    <property type="match status" value="1"/>
</dbReference>
<evidence type="ECO:0000313" key="5">
    <source>
        <dbReference type="EMBL" id="QMS98288.1"/>
    </source>
</evidence>
<keyword evidence="2" id="KW-0812">Transmembrane</keyword>
<dbReference type="InterPro" id="IPR036691">
    <property type="entry name" value="Endo/exonu/phosph_ase_sf"/>
</dbReference>
<evidence type="ECO:0000313" key="6">
    <source>
        <dbReference type="Proteomes" id="UP000515349"/>
    </source>
</evidence>
<accession>A0A7D7QSA7</accession>
<dbReference type="RefSeq" id="WP_181886426.1">
    <property type="nucleotide sequence ID" value="NZ_CP059472.1"/>
</dbReference>
<protein>
    <submittedName>
        <fullName evidence="5">Endonuclease/exonuclease/phosphatase family protein</fullName>
    </submittedName>
</protein>
<dbReference type="AlphaFoldDB" id="A0A7D7QSA7"/>
<dbReference type="KEGG" id="cbau:H1R16_11390"/>
<dbReference type="EMBL" id="CP059472">
    <property type="protein sequence ID" value="QMS98288.1"/>
    <property type="molecule type" value="Genomic_DNA"/>
</dbReference>
<dbReference type="InterPro" id="IPR005135">
    <property type="entry name" value="Endo/exonuclease/phosphatase"/>
</dbReference>
<dbReference type="SUPFAM" id="SSF56219">
    <property type="entry name" value="DNase I-like"/>
    <property type="match status" value="1"/>
</dbReference>
<dbReference type="EMBL" id="JACEUX010000001">
    <property type="protein sequence ID" value="MBA5246341.1"/>
    <property type="molecule type" value="Genomic_DNA"/>
</dbReference>
<evidence type="ECO:0000313" key="7">
    <source>
        <dbReference type="Proteomes" id="UP000539710"/>
    </source>
</evidence>
<dbReference type="Pfam" id="PF03372">
    <property type="entry name" value="Exo_endo_phos"/>
    <property type="match status" value="1"/>
</dbReference>
<reference evidence="5 6" key="1">
    <citation type="submission" date="2020-07" db="EMBL/GenBank/DDBJ databases">
        <title>Chryseobacterium sp.cx-624.</title>
        <authorList>
            <person name="Yang C."/>
        </authorList>
    </citation>
    <scope>NUCLEOTIDE SEQUENCE [LARGE SCALE GENOMIC DNA]</scope>
    <source>
        <strain evidence="6">cx-624</strain>
        <strain evidence="5">Cx-624</strain>
    </source>
</reference>
<evidence type="ECO:0000259" key="3">
    <source>
        <dbReference type="Pfam" id="PF03372"/>
    </source>
</evidence>
<keyword evidence="5" id="KW-0255">Endonuclease</keyword>
<dbReference type="Proteomes" id="UP000539710">
    <property type="component" value="Unassembled WGS sequence"/>
</dbReference>
<reference evidence="4" key="3">
    <citation type="submission" date="2020-07" db="EMBL/GenBank/DDBJ databases">
        <authorList>
            <person name="Yang C."/>
        </authorList>
    </citation>
    <scope>NUCLEOTIDE SEQUENCE</scope>
    <source>
        <strain evidence="4">Cx-624</strain>
    </source>
</reference>
<name>A0A7D7QSA7_9FLAO</name>
<feature type="transmembrane region" description="Helical" evidence="2">
    <location>
        <begin position="6"/>
        <end position="21"/>
    </location>
</feature>
<reference evidence="7" key="2">
    <citation type="submission" date="2020-07" db="EMBL/GenBank/DDBJ databases">
        <title>Flavobacterium sp. xlx-214.</title>
        <authorList>
            <person name="Yang C."/>
        </authorList>
    </citation>
    <scope>NUCLEOTIDE SEQUENCE [LARGE SCALE GENOMIC DNA]</scope>
    <source>
        <strain evidence="7">CX-624</strain>
    </source>
</reference>
<dbReference type="GO" id="GO:0004527">
    <property type="term" value="F:exonuclease activity"/>
    <property type="evidence" value="ECO:0007669"/>
    <property type="project" value="UniProtKB-KW"/>
</dbReference>
<keyword evidence="2" id="KW-0472">Membrane</keyword>
<sequence>MELFLNVLSALLILLSILPFIRNQHWVFRVPEFMKIQLLILQTAVFALSIMLVSKDLWFWVLNAAQLGLICYHLYILIRYTKFYKRKNTSRTPQSSSTVKVLSVNVHQFNRDFGRFHELIAKHQPDIFITMESDSKWETSNRVLESDYPHTQKMTLDNTYGMHLYSKLPLQKSEIHFYVAEDLPSFESHFKTEDGRDFIIFGVHPPPPSPTEERTSKERDGDLLCVAKKIRGSRTPTLVIGDFNTVAWSDTSILFRKTSELIDARVGRGILATFHAKYWFFRVPLDLLFHSSDIFVDRLETLEHIGSDHFPILCEFHIDPAAKYVQDDEVKTLKEEEKEVVDELIVEGRKEESDNRDRTEHPH</sequence>